<feature type="binding site" evidence="12">
    <location>
        <position position="212"/>
    </location>
    <ligand>
        <name>Ca(2+)</name>
        <dbReference type="ChEBI" id="CHEBI:29108"/>
    </ligand>
</feature>
<dbReference type="Pfam" id="PF01557">
    <property type="entry name" value="FAA_hydrolase"/>
    <property type="match status" value="1"/>
</dbReference>
<keyword evidence="7 12" id="KW-0460">Magnesium</keyword>
<keyword evidence="6 12" id="KW-0106">Calcium</keyword>
<feature type="domain" description="Fumarylacetoacetase N-terminal" evidence="15">
    <location>
        <begin position="17"/>
        <end position="126"/>
    </location>
</feature>
<feature type="binding site" evidence="11">
    <location>
        <position position="150"/>
    </location>
    <ligand>
        <name>substrate</name>
    </ligand>
</feature>
<feature type="binding site" evidence="12">
    <location>
        <position position="264"/>
    </location>
    <ligand>
        <name>Mg(2+)</name>
        <dbReference type="ChEBI" id="CHEBI:18420"/>
    </ligand>
</feature>
<evidence type="ECO:0000256" key="10">
    <source>
        <dbReference type="PIRSR" id="PIRSR605959-1"/>
    </source>
</evidence>
<proteinExistence type="inferred from homology"/>
<dbReference type="FunFam" id="2.30.30.230:FF:000001">
    <property type="entry name" value="Fumarylacetoacetase"/>
    <property type="match status" value="1"/>
</dbReference>
<dbReference type="GO" id="GO:0004334">
    <property type="term" value="F:fumarylacetoacetase activity"/>
    <property type="evidence" value="ECO:0007669"/>
    <property type="project" value="UniProtKB-UniRule"/>
</dbReference>
<dbReference type="NCBIfam" id="TIGR01266">
    <property type="entry name" value="fum_ac_acetase"/>
    <property type="match status" value="1"/>
</dbReference>
<dbReference type="Proteomes" id="UP000243515">
    <property type="component" value="Unassembled WGS sequence"/>
</dbReference>
<dbReference type="InterPro" id="IPR011234">
    <property type="entry name" value="Fumarylacetoacetase-like_C"/>
</dbReference>
<dbReference type="EMBL" id="NPHW01006267">
    <property type="protein sequence ID" value="OXV05963.1"/>
    <property type="molecule type" value="Genomic_DNA"/>
</dbReference>
<feature type="binding site" evidence="11">
    <location>
        <position position="251"/>
    </location>
    <ligand>
        <name>substrate</name>
    </ligand>
</feature>
<dbReference type="GO" id="GO:0046872">
    <property type="term" value="F:metal ion binding"/>
    <property type="evidence" value="ECO:0007669"/>
    <property type="project" value="UniProtKB-UniRule"/>
</dbReference>
<dbReference type="GO" id="GO:1902000">
    <property type="term" value="P:homogentisate catabolic process"/>
    <property type="evidence" value="ECO:0007669"/>
    <property type="project" value="TreeGrafter"/>
</dbReference>
<evidence type="ECO:0000256" key="3">
    <source>
        <dbReference type="ARBA" id="ARBA00012094"/>
    </source>
</evidence>
<evidence type="ECO:0000259" key="14">
    <source>
        <dbReference type="Pfam" id="PF01557"/>
    </source>
</evidence>
<evidence type="ECO:0000256" key="5">
    <source>
        <dbReference type="ARBA" id="ARBA00022801"/>
    </source>
</evidence>
<evidence type="ECO:0000256" key="9">
    <source>
        <dbReference type="ARBA" id="ARBA00023232"/>
    </source>
</evidence>
<evidence type="ECO:0000256" key="2">
    <source>
        <dbReference type="ARBA" id="ARBA00010211"/>
    </source>
</evidence>
<feature type="active site" description="Proton acceptor" evidence="10">
    <location>
        <position position="141"/>
    </location>
</feature>
<dbReference type="OrthoDB" id="9971669at2759"/>
<evidence type="ECO:0000256" key="6">
    <source>
        <dbReference type="ARBA" id="ARBA00022837"/>
    </source>
</evidence>
<feature type="domain" description="Fumarylacetoacetase-like C-terminal" evidence="14">
    <location>
        <begin position="135"/>
        <end position="407"/>
    </location>
</feature>
<accession>A0A232LP78</accession>
<dbReference type="SUPFAM" id="SSF63433">
    <property type="entry name" value="Fumarylacetoacetate hydrolase, FAH, N-terminal domain"/>
    <property type="match status" value="1"/>
</dbReference>
<evidence type="ECO:0000313" key="16">
    <source>
        <dbReference type="EMBL" id="OXV05963.1"/>
    </source>
</evidence>
<organism evidence="16 17">
    <name type="scientific">Elaphomyces granulatus</name>
    <dbReference type="NCBI Taxonomy" id="519963"/>
    <lineage>
        <taxon>Eukaryota</taxon>
        <taxon>Fungi</taxon>
        <taxon>Dikarya</taxon>
        <taxon>Ascomycota</taxon>
        <taxon>Pezizomycotina</taxon>
        <taxon>Eurotiomycetes</taxon>
        <taxon>Eurotiomycetidae</taxon>
        <taxon>Eurotiales</taxon>
        <taxon>Elaphomycetaceae</taxon>
        <taxon>Elaphomyces</taxon>
    </lineage>
</organism>
<dbReference type="PANTHER" id="PTHR43069:SF2">
    <property type="entry name" value="FUMARYLACETOACETASE"/>
    <property type="match status" value="1"/>
</dbReference>
<evidence type="ECO:0000256" key="4">
    <source>
        <dbReference type="ARBA" id="ARBA00022723"/>
    </source>
</evidence>
<dbReference type="Gene3D" id="3.90.850.10">
    <property type="entry name" value="Fumarylacetoacetase-like, C-terminal domain"/>
    <property type="match status" value="1"/>
</dbReference>
<evidence type="ECO:0000256" key="13">
    <source>
        <dbReference type="RuleBase" id="RU366008"/>
    </source>
</evidence>
<dbReference type="GO" id="GO:0006572">
    <property type="term" value="P:L-tyrosine catabolic process"/>
    <property type="evidence" value="ECO:0007669"/>
    <property type="project" value="UniProtKB-UniRule"/>
</dbReference>
<feature type="binding site" evidence="12">
    <location>
        <position position="268"/>
    </location>
    <ligand>
        <name>Mg(2+)</name>
        <dbReference type="ChEBI" id="CHEBI:18420"/>
    </ligand>
</feature>
<evidence type="ECO:0000256" key="1">
    <source>
        <dbReference type="ARBA" id="ARBA00004782"/>
    </source>
</evidence>
<feature type="binding site" evidence="12">
    <location>
        <position position="244"/>
    </location>
    <ligand>
        <name>Mg(2+)</name>
        <dbReference type="ChEBI" id="CHEBI:18420"/>
    </ligand>
</feature>
<dbReference type="FunFam" id="3.90.850.10:FF:000009">
    <property type="entry name" value="Fumarylacetoacetase"/>
    <property type="match status" value="1"/>
</dbReference>
<feature type="binding site" evidence="12">
    <location>
        <position position="134"/>
    </location>
    <ligand>
        <name>Ca(2+)</name>
        <dbReference type="ChEBI" id="CHEBI:29108"/>
    </ligand>
</feature>
<protein>
    <recommendedName>
        <fullName evidence="3 13">Fumarylacetoacetase</fullName>
        <ecNumber evidence="3 13">3.7.1.2</ecNumber>
    </recommendedName>
    <alternativeName>
        <fullName evidence="13">Fumarylacetoacetate hydrolase</fullName>
    </alternativeName>
</protein>
<evidence type="ECO:0000256" key="7">
    <source>
        <dbReference type="ARBA" id="ARBA00022842"/>
    </source>
</evidence>
<evidence type="ECO:0000256" key="12">
    <source>
        <dbReference type="PIRSR" id="PIRSR605959-3"/>
    </source>
</evidence>
<comment type="similarity">
    <text evidence="2 13">Belongs to the FAH family.</text>
</comment>
<evidence type="ECO:0000256" key="8">
    <source>
        <dbReference type="ARBA" id="ARBA00022878"/>
    </source>
</evidence>
<comment type="cofactor">
    <cofactor evidence="13">
        <name>Mg(2+)</name>
        <dbReference type="ChEBI" id="CHEBI:18420"/>
    </cofactor>
    <cofactor evidence="13">
        <name>Ca(2+)</name>
        <dbReference type="ChEBI" id="CHEBI:29108"/>
    </cofactor>
</comment>
<dbReference type="Pfam" id="PF09298">
    <property type="entry name" value="FAA_hydrolase_N"/>
    <property type="match status" value="1"/>
</dbReference>
<keyword evidence="17" id="KW-1185">Reference proteome</keyword>
<feature type="binding site" evidence="12">
    <location>
        <position position="244"/>
    </location>
    <ligand>
        <name>Ca(2+)</name>
        <dbReference type="ChEBI" id="CHEBI:29108"/>
    </ligand>
</feature>
<keyword evidence="8 13" id="KW-0828">Tyrosine catabolism</keyword>
<evidence type="ECO:0000313" key="17">
    <source>
        <dbReference type="Proteomes" id="UP000243515"/>
    </source>
</evidence>
<dbReference type="GO" id="GO:0006559">
    <property type="term" value="P:L-phenylalanine catabolic process"/>
    <property type="evidence" value="ECO:0007669"/>
    <property type="project" value="UniProtKB-UniRule"/>
</dbReference>
<dbReference type="Gene3D" id="2.30.30.230">
    <property type="entry name" value="Fumarylacetoacetase, N-terminal domain"/>
    <property type="match status" value="1"/>
</dbReference>
<comment type="caution">
    <text evidence="16">The sequence shown here is derived from an EMBL/GenBank/DDBJ whole genome shotgun (WGS) entry which is preliminary data.</text>
</comment>
<feature type="binding site" evidence="11">
    <location>
        <position position="363"/>
    </location>
    <ligand>
        <name>substrate</name>
    </ligand>
</feature>
<dbReference type="UniPathway" id="UPA00139">
    <property type="reaction ID" value="UER00341"/>
</dbReference>
<comment type="pathway">
    <text evidence="1 13">Amino-acid degradation; L-phenylalanine degradation; acetoacetate and fumarate from L-phenylalanine: step 6/6.</text>
</comment>
<dbReference type="EC" id="3.7.1.2" evidence="3 13"/>
<feature type="binding site" evidence="11">
    <location>
        <position position="136"/>
    </location>
    <ligand>
        <name>substrate</name>
    </ligand>
</feature>
<dbReference type="InterPro" id="IPR005959">
    <property type="entry name" value="Fumarylacetoacetase"/>
</dbReference>
<keyword evidence="5 13" id="KW-0378">Hydrolase</keyword>
<name>A0A232LP78_9EURO</name>
<evidence type="ECO:0000259" key="15">
    <source>
        <dbReference type="Pfam" id="PF09298"/>
    </source>
</evidence>
<dbReference type="PANTHER" id="PTHR43069">
    <property type="entry name" value="FUMARYLACETOACETASE"/>
    <property type="match status" value="1"/>
</dbReference>
<feature type="binding site" evidence="11">
    <location>
        <position position="255"/>
    </location>
    <ligand>
        <name>substrate</name>
    </ligand>
</feature>
<dbReference type="SUPFAM" id="SSF56529">
    <property type="entry name" value="FAH"/>
    <property type="match status" value="1"/>
</dbReference>
<dbReference type="AlphaFoldDB" id="A0A232LP78"/>
<keyword evidence="4 12" id="KW-0479">Metal-binding</keyword>
<dbReference type="InterPro" id="IPR015377">
    <property type="entry name" value="Fumarylacetoacetase_N"/>
</dbReference>
<keyword evidence="9 13" id="KW-0585">Phenylalanine catabolism</keyword>
<sequence>MASSWLQIPKESPFSLANIPFGIISTKTIATPVPAVAIGDYALNLATFASSDGFALLPAIQSHLNVFYQRTLNAFAALGRPVHRQVREYLQVILKADTPYPHILKDNATLRKQALVAMAEVTSHLPMHIGDYTDFYAGLNHAYNVGVLFRGKENALQPNYRHMPVGYHGRASSVVPSGTAIRRPSGQIVVDPAADPKLPTFSACKRLDVEIELAAFVGVGSNLGEPIPIGEAEDHLFGVVLMNDWSARDIQAWEYIPLGPFNGKNFATTVTPWVILMDALETFRTPGLEPANRESLLPYLREERLNNCFDIHLEFELKNSGGRPTIVSKTNSSNLLFSFPQMLAHHTITGCNVNPGDLLGSGTISGNVPGTEGSLLEQTNGGKRPIRLADGTERLFLEDGDEVVLRGMCGKEGGYVGFGDCVGVILPAIHMG</sequence>
<comment type="catalytic activity">
    <reaction evidence="13">
        <text>4-fumarylacetoacetate + H2O = acetoacetate + fumarate + H(+)</text>
        <dbReference type="Rhea" id="RHEA:10244"/>
        <dbReference type="ChEBI" id="CHEBI:13705"/>
        <dbReference type="ChEBI" id="CHEBI:15377"/>
        <dbReference type="ChEBI" id="CHEBI:15378"/>
        <dbReference type="ChEBI" id="CHEBI:18034"/>
        <dbReference type="ChEBI" id="CHEBI:29806"/>
        <dbReference type="EC" id="3.7.1.2"/>
    </reaction>
</comment>
<feature type="binding site" evidence="12">
    <location>
        <position position="210"/>
    </location>
    <ligand>
        <name>Ca(2+)</name>
        <dbReference type="ChEBI" id="CHEBI:29108"/>
    </ligand>
</feature>
<dbReference type="InterPro" id="IPR036462">
    <property type="entry name" value="Fumarylacetoacetase_N_sf"/>
</dbReference>
<dbReference type="InterPro" id="IPR036663">
    <property type="entry name" value="Fumarylacetoacetase_C_sf"/>
</dbReference>
<gene>
    <name evidence="16" type="ORF">Egran_06269</name>
</gene>
<reference evidence="16 17" key="1">
    <citation type="journal article" date="2015" name="Environ. Microbiol.">
        <title>Metagenome sequence of Elaphomyces granulatus from sporocarp tissue reveals Ascomycota ectomycorrhizal fingerprints of genome expansion and a Proteobacteria-rich microbiome.</title>
        <authorList>
            <person name="Quandt C.A."/>
            <person name="Kohler A."/>
            <person name="Hesse C.N."/>
            <person name="Sharpton T.J."/>
            <person name="Martin F."/>
            <person name="Spatafora J.W."/>
        </authorList>
    </citation>
    <scope>NUCLEOTIDE SEQUENCE [LARGE SCALE GENOMIC DNA]</scope>
    <source>
        <strain evidence="16 17">OSC145934</strain>
    </source>
</reference>
<evidence type="ECO:0000256" key="11">
    <source>
        <dbReference type="PIRSR" id="PIRSR605959-2"/>
    </source>
</evidence>